<dbReference type="EMBL" id="GL883312">
    <property type="protein sequence ID" value="EGF97141.1"/>
    <property type="molecule type" value="Genomic_DNA"/>
</dbReference>
<dbReference type="RefSeq" id="XP_007419590.1">
    <property type="nucleotide sequence ID" value="XM_007419528.1"/>
</dbReference>
<evidence type="ECO:0000313" key="2">
    <source>
        <dbReference type="EMBL" id="EGF97141.1"/>
    </source>
</evidence>
<keyword evidence="3" id="KW-1185">Reference proteome</keyword>
<dbReference type="AlphaFoldDB" id="F4SDY7"/>
<dbReference type="Pfam" id="PF18802">
    <property type="entry name" value="CxC1"/>
    <property type="match status" value="1"/>
</dbReference>
<name>F4SDY7_MELLP</name>
<proteinExistence type="predicted"/>
<dbReference type="KEGG" id="mlr:MELLADRAFT_114562"/>
<feature type="domain" description="CxC1-like cysteine cluster associated with KDZ transposases" evidence="1">
    <location>
        <begin position="146"/>
        <end position="218"/>
    </location>
</feature>
<sequence>MPQRVIHGINHHAKPLKPVTALQQQLLDRRRLDEQHAENSQAALLRRINADLQPRAPVGPDPEDILHEEMFDPGEHLLDDEAGEDLAEGDGIDLNQFMPARAPPNNNVPEDPIAAALQRERHLADRLAHEKKWTWQYAIMLPTFLRSRRRVKVAFCKHCDLSDPARLLQMGYMAASPSKPRTAFLLRLLVHHHSQWVRYAVPTEGYCDALDSTLNSHSPVILTAKGNANPAHTLAYFKAQWARQRDLQLRAITTRTKDRRQRLEVLVLLEEELLEARYRSLCVSNVLRVKHSKKLAALNATNAEIRTAEQRNELLDLPGSLASLEAKMQEVAEELGNTELLNVRRRGNDRVKAVMTVQVALGFLYEAKFDVIQQFADAALRTGATQQPRNEQLRTKKRAQRKKKLETYLRHAKKYNQRYRRTPRLAEPSLDDVQAMDLLDPFWDEVALVHQDEPWASCQSTKDGIVAFRSKTAGEEELRRLGREVRQLIGWAVDWQRRIDEAKPNEANGEGRVAEWKSVHRGLSRRACLLWKRWERGLLEVVQSTQQFVGGSVQRDGEMIDGWQRMVASTAVIWQEILGDPIFMAEEEDDGEDDDDEGEEVLAGFDDMGEYWIRI</sequence>
<dbReference type="PANTHER" id="PTHR33096">
    <property type="entry name" value="CXC2 DOMAIN-CONTAINING PROTEIN"/>
    <property type="match status" value="1"/>
</dbReference>
<dbReference type="InParanoid" id="F4SDY7"/>
<dbReference type="Proteomes" id="UP000001072">
    <property type="component" value="Unassembled WGS sequence"/>
</dbReference>
<dbReference type="HOGENOM" id="CLU_011407_5_1_1"/>
<gene>
    <name evidence="2" type="ORF">MELLADRAFT_114562</name>
</gene>
<dbReference type="VEuPathDB" id="FungiDB:MELLADRAFT_114562"/>
<protein>
    <recommendedName>
        <fullName evidence="1">CxC1-like cysteine cluster associated with KDZ transposases domain-containing protein</fullName>
    </recommendedName>
</protein>
<dbReference type="OrthoDB" id="3253684at2759"/>
<reference evidence="3" key="1">
    <citation type="journal article" date="2011" name="Proc. Natl. Acad. Sci. U.S.A.">
        <title>Obligate biotrophy features unraveled by the genomic analysis of rust fungi.</title>
        <authorList>
            <person name="Duplessis S."/>
            <person name="Cuomo C.A."/>
            <person name="Lin Y.-C."/>
            <person name="Aerts A."/>
            <person name="Tisserant E."/>
            <person name="Veneault-Fourrey C."/>
            <person name="Joly D.L."/>
            <person name="Hacquard S."/>
            <person name="Amselem J."/>
            <person name="Cantarel B.L."/>
            <person name="Chiu R."/>
            <person name="Coutinho P.M."/>
            <person name="Feau N."/>
            <person name="Field M."/>
            <person name="Frey P."/>
            <person name="Gelhaye E."/>
            <person name="Goldberg J."/>
            <person name="Grabherr M.G."/>
            <person name="Kodira C.D."/>
            <person name="Kohler A."/>
            <person name="Kuees U."/>
            <person name="Lindquist E.A."/>
            <person name="Lucas S.M."/>
            <person name="Mago R."/>
            <person name="Mauceli E."/>
            <person name="Morin E."/>
            <person name="Murat C."/>
            <person name="Pangilinan J.L."/>
            <person name="Park R."/>
            <person name="Pearson M."/>
            <person name="Quesneville H."/>
            <person name="Rouhier N."/>
            <person name="Sakthikumar S."/>
            <person name="Salamov A.A."/>
            <person name="Schmutz J."/>
            <person name="Selles B."/>
            <person name="Shapiro H."/>
            <person name="Tanguay P."/>
            <person name="Tuskan G.A."/>
            <person name="Henrissat B."/>
            <person name="Van de Peer Y."/>
            <person name="Rouze P."/>
            <person name="Ellis J.G."/>
            <person name="Dodds P.N."/>
            <person name="Schein J.E."/>
            <person name="Zhong S."/>
            <person name="Hamelin R.C."/>
            <person name="Grigoriev I.V."/>
            <person name="Szabo L.J."/>
            <person name="Martin F."/>
        </authorList>
    </citation>
    <scope>NUCLEOTIDE SEQUENCE [LARGE SCALE GENOMIC DNA]</scope>
    <source>
        <strain evidence="3">98AG31 / pathotype 3-4-7</strain>
    </source>
</reference>
<dbReference type="PANTHER" id="PTHR33096:SF1">
    <property type="entry name" value="CXC1-LIKE CYSTEINE CLUSTER ASSOCIATED WITH KDZ TRANSPOSASES DOMAIN-CONTAINING PROTEIN"/>
    <property type="match status" value="1"/>
</dbReference>
<evidence type="ECO:0000313" key="3">
    <source>
        <dbReference type="Proteomes" id="UP000001072"/>
    </source>
</evidence>
<accession>F4SDY7</accession>
<dbReference type="InterPro" id="IPR041320">
    <property type="entry name" value="CxC1"/>
</dbReference>
<dbReference type="GeneID" id="18925391"/>
<evidence type="ECO:0000259" key="1">
    <source>
        <dbReference type="Pfam" id="PF18802"/>
    </source>
</evidence>
<organism evidence="3">
    <name type="scientific">Melampsora larici-populina (strain 98AG31 / pathotype 3-4-7)</name>
    <name type="common">Poplar leaf rust fungus</name>
    <dbReference type="NCBI Taxonomy" id="747676"/>
    <lineage>
        <taxon>Eukaryota</taxon>
        <taxon>Fungi</taxon>
        <taxon>Dikarya</taxon>
        <taxon>Basidiomycota</taxon>
        <taxon>Pucciniomycotina</taxon>
        <taxon>Pucciniomycetes</taxon>
        <taxon>Pucciniales</taxon>
        <taxon>Melampsoraceae</taxon>
        <taxon>Melampsora</taxon>
    </lineage>
</organism>